<dbReference type="AlphaFoldDB" id="A0A3A1PD60"/>
<dbReference type="OrthoDB" id="7473760at2"/>
<accession>A0A3A1PD60</accession>
<sequence length="117" mass="12616">MHDAAVAHRPARSRRTGTSGKLLAALADLACSKARVTHHQEASWASITFAGTRHRVTLEFRGDEAIEAGECFIAFLPEHEFAIPGQLVADAAVVEVDHCLDPAVLTVTCELLLLEES</sequence>
<proteinExistence type="predicted"/>
<dbReference type="RefSeq" id="WP_119591620.1">
    <property type="nucleotide sequence ID" value="NZ_QXFM01000020.1"/>
</dbReference>
<comment type="caution">
    <text evidence="1">The sequence shown here is derived from an EMBL/GenBank/DDBJ whole genome shotgun (WGS) entry which is preliminary data.</text>
</comment>
<keyword evidence="2" id="KW-1185">Reference proteome</keyword>
<evidence type="ECO:0000313" key="1">
    <source>
        <dbReference type="EMBL" id="RIV91484.1"/>
    </source>
</evidence>
<gene>
    <name evidence="1" type="ORF">D2V17_02815</name>
</gene>
<dbReference type="Proteomes" id="UP000265366">
    <property type="component" value="Unassembled WGS sequence"/>
</dbReference>
<dbReference type="EMBL" id="QXFM01000020">
    <property type="protein sequence ID" value="RIV91484.1"/>
    <property type="molecule type" value="Genomic_DNA"/>
</dbReference>
<organism evidence="1 2">
    <name type="scientific">Aurantiacibacter xanthus</name>
    <dbReference type="NCBI Taxonomy" id="1784712"/>
    <lineage>
        <taxon>Bacteria</taxon>
        <taxon>Pseudomonadati</taxon>
        <taxon>Pseudomonadota</taxon>
        <taxon>Alphaproteobacteria</taxon>
        <taxon>Sphingomonadales</taxon>
        <taxon>Erythrobacteraceae</taxon>
        <taxon>Aurantiacibacter</taxon>
    </lineage>
</organism>
<reference evidence="1 2" key="1">
    <citation type="submission" date="2018-08" db="EMBL/GenBank/DDBJ databases">
        <title>Erythrobacter zhengii sp.nov., a bacterium isolated from deep-sea sediment.</title>
        <authorList>
            <person name="Fang C."/>
            <person name="Wu Y.-H."/>
            <person name="Sun C."/>
            <person name="Wang H."/>
            <person name="Cheng H."/>
            <person name="Meng F.-X."/>
            <person name="Wang C.-S."/>
            <person name="Xu X.-W."/>
        </authorList>
    </citation>
    <scope>NUCLEOTIDE SEQUENCE [LARGE SCALE GENOMIC DNA]</scope>
    <source>
        <strain evidence="1 2">CCTCC AB 2015396</strain>
    </source>
</reference>
<evidence type="ECO:0000313" key="2">
    <source>
        <dbReference type="Proteomes" id="UP000265366"/>
    </source>
</evidence>
<protein>
    <submittedName>
        <fullName evidence="1">Uncharacterized protein</fullName>
    </submittedName>
</protein>
<name>A0A3A1PD60_9SPHN</name>